<sequence>MSDGLAALTAQVRSDLARIAHPSMPWLTPVIAPDGRPALDVLIVGGGQSGLATAFALLRSRVSNILVLDKAEAGREGPWLTYARMPTLRSPKDFTGPDLDIPSLTYQSWHEATFGTDSWRELDLIPREYWADYLAWYREVLDLPVRNGCEVVDIAAAADGLLQATVRGKDGETTIHARKIVLATGQEGMGDWSIPEPLRHLPATRCVHSGAQIDFEALRGRRVAVIGAGASAFDNAAVALETGAARVDLLCRRAEIQLIQPYRWLTFRGFLRHFSELDDAWRWRFMRAVLELREGFPQHTYDRCAHHAAFHLHEGAPVVAARETSEGVVLQTANGEVIVDFVISATGITMDFAQRPELKRFAGNIARWTDRYTPEASERNDRLGAFPYLADDYALCERNAGETPWISNIHVFAIASTMSFGASGSSINAMTTAVPKLVHGLTRGLFRADIDKHWASFQAYDVKQAAVRRGT</sequence>
<gene>
    <name evidence="2" type="ORF">JQ619_07420</name>
</gene>
<dbReference type="RefSeq" id="WP_172235546.1">
    <property type="nucleotide sequence ID" value="NZ_JABFDP010000002.1"/>
</dbReference>
<evidence type="ECO:0000313" key="3">
    <source>
        <dbReference type="Proteomes" id="UP001314635"/>
    </source>
</evidence>
<evidence type="ECO:0000256" key="1">
    <source>
        <dbReference type="ARBA" id="ARBA00023002"/>
    </source>
</evidence>
<reference evidence="3" key="1">
    <citation type="journal article" date="2021" name="ISME J.">
        <title>Evolutionary origin and ecological implication of a unique nif island in free-living Bradyrhizobium lineages.</title>
        <authorList>
            <person name="Tao J."/>
        </authorList>
    </citation>
    <scope>NUCLEOTIDE SEQUENCE [LARGE SCALE GENOMIC DNA]</scope>
    <source>
        <strain evidence="3">SZCCT0094</strain>
    </source>
</reference>
<dbReference type="PRINTS" id="PR00368">
    <property type="entry name" value="FADPNR"/>
</dbReference>
<dbReference type="SUPFAM" id="SSF51735">
    <property type="entry name" value="NAD(P)-binding Rossmann-fold domains"/>
    <property type="match status" value="1"/>
</dbReference>
<dbReference type="PRINTS" id="PR00411">
    <property type="entry name" value="PNDRDTASEI"/>
</dbReference>
<dbReference type="InterPro" id="IPR036291">
    <property type="entry name" value="NAD(P)-bd_dom_sf"/>
</dbReference>
<accession>A0ABS5G2T1</accession>
<dbReference type="InterPro" id="IPR036188">
    <property type="entry name" value="FAD/NAD-bd_sf"/>
</dbReference>
<dbReference type="Proteomes" id="UP001314635">
    <property type="component" value="Unassembled WGS sequence"/>
</dbReference>
<dbReference type="SUPFAM" id="SSF51905">
    <property type="entry name" value="FAD/NAD(P)-binding domain"/>
    <property type="match status" value="1"/>
</dbReference>
<dbReference type="Pfam" id="PF13738">
    <property type="entry name" value="Pyr_redox_3"/>
    <property type="match status" value="1"/>
</dbReference>
<dbReference type="EMBL" id="JAFCLK010000006">
    <property type="protein sequence ID" value="MBR1135589.1"/>
    <property type="molecule type" value="Genomic_DNA"/>
</dbReference>
<dbReference type="InterPro" id="IPR050982">
    <property type="entry name" value="Auxin_biosynth/cation_transpt"/>
</dbReference>
<keyword evidence="3" id="KW-1185">Reference proteome</keyword>
<dbReference type="PANTHER" id="PTHR43539">
    <property type="entry name" value="FLAVIN-BINDING MONOOXYGENASE-LIKE PROTEIN (AFU_ORTHOLOGUE AFUA_4G09220)"/>
    <property type="match status" value="1"/>
</dbReference>
<keyword evidence="1" id="KW-0560">Oxidoreductase</keyword>
<protein>
    <submittedName>
        <fullName evidence="2">NAD(P)/FAD-dependent oxidoreductase</fullName>
    </submittedName>
</protein>
<dbReference type="Gene3D" id="3.50.50.60">
    <property type="entry name" value="FAD/NAD(P)-binding domain"/>
    <property type="match status" value="1"/>
</dbReference>
<dbReference type="PANTHER" id="PTHR43539:SF91">
    <property type="entry name" value="FAD-DEPENDENT URATE HYDROXYLASE"/>
    <property type="match status" value="1"/>
</dbReference>
<name>A0ABS5G2T1_9BRAD</name>
<evidence type="ECO:0000313" key="2">
    <source>
        <dbReference type="EMBL" id="MBR1135589.1"/>
    </source>
</evidence>
<proteinExistence type="predicted"/>
<organism evidence="2 3">
    <name type="scientific">Bradyrhizobium denitrificans</name>
    <dbReference type="NCBI Taxonomy" id="2734912"/>
    <lineage>
        <taxon>Bacteria</taxon>
        <taxon>Pseudomonadati</taxon>
        <taxon>Pseudomonadota</taxon>
        <taxon>Alphaproteobacteria</taxon>
        <taxon>Hyphomicrobiales</taxon>
        <taxon>Nitrobacteraceae</taxon>
        <taxon>Bradyrhizobium</taxon>
    </lineage>
</organism>
<comment type="caution">
    <text evidence="2">The sequence shown here is derived from an EMBL/GenBank/DDBJ whole genome shotgun (WGS) entry which is preliminary data.</text>
</comment>